<comment type="subunit">
    <text evidence="18">Homodimer. The monomeric form is inactive while the homodimer is active.</text>
</comment>
<dbReference type="EMBL" id="MBFR01000404">
    <property type="protein sequence ID" value="PVU88201.1"/>
    <property type="molecule type" value="Genomic_DNA"/>
</dbReference>
<evidence type="ECO:0000256" key="8">
    <source>
        <dbReference type="ARBA" id="ARBA00022723"/>
    </source>
</evidence>
<protein>
    <recommendedName>
        <fullName evidence="19">Peptide hydrolase</fullName>
        <ecNumber evidence="19">3.4.-.-</ecNumber>
    </recommendedName>
</protein>
<evidence type="ECO:0000256" key="4">
    <source>
        <dbReference type="ARBA" id="ARBA00004613"/>
    </source>
</evidence>
<dbReference type="SUPFAM" id="SSF52025">
    <property type="entry name" value="PA domain"/>
    <property type="match status" value="1"/>
</dbReference>
<dbReference type="InterPro" id="IPR046450">
    <property type="entry name" value="PA_dom_sf"/>
</dbReference>
<dbReference type="Gene3D" id="3.50.30.30">
    <property type="match status" value="1"/>
</dbReference>
<evidence type="ECO:0000256" key="13">
    <source>
        <dbReference type="ARBA" id="ARBA00023034"/>
    </source>
</evidence>
<evidence type="ECO:0000313" key="22">
    <source>
        <dbReference type="Proteomes" id="UP000245383"/>
    </source>
</evidence>
<feature type="signal peptide" evidence="19">
    <location>
        <begin position="1"/>
        <end position="19"/>
    </location>
</feature>
<evidence type="ECO:0000256" key="2">
    <source>
        <dbReference type="ARBA" id="ARBA00004371"/>
    </source>
</evidence>
<evidence type="ECO:0000256" key="16">
    <source>
        <dbReference type="ARBA" id="ARBA00023180"/>
    </source>
</evidence>
<keyword evidence="7 19" id="KW-0645">Protease</keyword>
<proteinExistence type="inferred from homology"/>
<dbReference type="Pfam" id="PF04389">
    <property type="entry name" value="Peptidase_M28"/>
    <property type="match status" value="1"/>
</dbReference>
<dbReference type="GO" id="GO:0005794">
    <property type="term" value="C:Golgi apparatus"/>
    <property type="evidence" value="ECO:0007669"/>
    <property type="project" value="UniProtKB-SubCell"/>
</dbReference>
<comment type="similarity">
    <text evidence="19">Belongs to the peptidase M28 family.</text>
</comment>
<evidence type="ECO:0000256" key="18">
    <source>
        <dbReference type="ARBA" id="ARBA00025833"/>
    </source>
</evidence>
<dbReference type="GO" id="GO:0070573">
    <property type="term" value="F:metallodipeptidase activity"/>
    <property type="evidence" value="ECO:0007669"/>
    <property type="project" value="InterPro"/>
</dbReference>
<dbReference type="PANTHER" id="PTHR12053">
    <property type="entry name" value="PROTEASE FAMILY M28 PLASMA GLUTAMATE CARBOXYPEPTIDASE-RELATED"/>
    <property type="match status" value="1"/>
</dbReference>
<feature type="domain" description="Peptidase M28" evidence="20">
    <location>
        <begin position="274"/>
        <end position="476"/>
    </location>
</feature>
<keyword evidence="6" id="KW-0121">Carboxypeptidase</keyword>
<evidence type="ECO:0000256" key="11">
    <source>
        <dbReference type="ARBA" id="ARBA00022824"/>
    </source>
</evidence>
<evidence type="ECO:0000256" key="12">
    <source>
        <dbReference type="ARBA" id="ARBA00022833"/>
    </source>
</evidence>
<dbReference type="GO" id="GO:0046872">
    <property type="term" value="F:metal ion binding"/>
    <property type="evidence" value="ECO:0007669"/>
    <property type="project" value="UniProtKB-KW"/>
</dbReference>
<evidence type="ECO:0000256" key="17">
    <source>
        <dbReference type="ARBA" id="ARBA00023228"/>
    </source>
</evidence>
<dbReference type="GO" id="GO:0004180">
    <property type="term" value="F:carboxypeptidase activity"/>
    <property type="evidence" value="ECO:0007669"/>
    <property type="project" value="UniProtKB-KW"/>
</dbReference>
<name>A0A2T9Y779_9FUNG</name>
<keyword evidence="9 19" id="KW-0732">Signal</keyword>
<evidence type="ECO:0000256" key="19">
    <source>
        <dbReference type="RuleBase" id="RU361240"/>
    </source>
</evidence>
<dbReference type="PANTHER" id="PTHR12053:SF3">
    <property type="entry name" value="CARBOXYPEPTIDASE Q"/>
    <property type="match status" value="1"/>
</dbReference>
<gene>
    <name evidence="21" type="ORF">BB561_005974</name>
</gene>
<sequence length="485" mass="53555">MKISSVGICLFSLFSGSLATPLCTGSLNVESVKMVHKIIQAAYNTNDTSTWDSLAEMTDLYGNRMTGTVQYDRSAEWVLRNAKSHPELVAWGEDVSVDYWQRNEESVELYIPTREPPVVKLNMLGLGLSVGTGPKGVEANVIPVSTFEELEQLGNSTIAGNIVLFNADFISYSDNSKYRRLGAENAQKYGAVGVLVQSITGYSLNTPHTGSMTPSSIPAAAITIEDSKLITRMYNRHKAAKADPKIPNAELFVPPKVNIKMNAQNHLNYTRSPNIIIDLKGSEKPEEIVIISGHLDSWDVGVGAMDDGGGAFCSYDALKLISKLPRRPKRTIRVLMWNNEEYTSKGAKSYFNTHKDELDKHVFAMESDIGNFEPWGMRVMAPQEQVNKLAAYGKLFLSDIGGGNATITTTAPAVDITPLCNYGIPCGSFETLDIYTQKSPILLQGKEGYFRFHHTDADRMEILDPRQLRHNVVAIATWAYLLADE</sequence>
<feature type="chain" id="PRO_5015372778" description="Peptide hydrolase" evidence="19">
    <location>
        <begin position="20"/>
        <end position="485"/>
    </location>
</feature>
<evidence type="ECO:0000256" key="14">
    <source>
        <dbReference type="ARBA" id="ARBA00023049"/>
    </source>
</evidence>
<keyword evidence="13" id="KW-0333">Golgi apparatus</keyword>
<evidence type="ECO:0000256" key="15">
    <source>
        <dbReference type="ARBA" id="ARBA00023145"/>
    </source>
</evidence>
<dbReference type="GO" id="GO:0006508">
    <property type="term" value="P:proteolysis"/>
    <property type="evidence" value="ECO:0007669"/>
    <property type="project" value="UniProtKB-KW"/>
</dbReference>
<keyword evidence="12 19" id="KW-0862">Zinc</keyword>
<organism evidence="21 22">
    <name type="scientific">Smittium simulii</name>
    <dbReference type="NCBI Taxonomy" id="133385"/>
    <lineage>
        <taxon>Eukaryota</taxon>
        <taxon>Fungi</taxon>
        <taxon>Fungi incertae sedis</taxon>
        <taxon>Zoopagomycota</taxon>
        <taxon>Kickxellomycotina</taxon>
        <taxon>Harpellomycetes</taxon>
        <taxon>Harpellales</taxon>
        <taxon>Legeriomycetaceae</taxon>
        <taxon>Smittium</taxon>
    </lineage>
</organism>
<keyword evidence="11" id="KW-0256">Endoplasmic reticulum</keyword>
<keyword evidence="14" id="KW-0482">Metalloprotease</keyword>
<keyword evidence="22" id="KW-1185">Reference proteome</keyword>
<dbReference type="EC" id="3.4.-.-" evidence="19"/>
<evidence type="ECO:0000256" key="6">
    <source>
        <dbReference type="ARBA" id="ARBA00022645"/>
    </source>
</evidence>
<dbReference type="GO" id="GO:0005615">
    <property type="term" value="C:extracellular space"/>
    <property type="evidence" value="ECO:0007669"/>
    <property type="project" value="TreeGrafter"/>
</dbReference>
<dbReference type="OrthoDB" id="10013407at2759"/>
<dbReference type="AlphaFoldDB" id="A0A2T9Y779"/>
<dbReference type="GO" id="GO:0043171">
    <property type="term" value="P:peptide catabolic process"/>
    <property type="evidence" value="ECO:0007669"/>
    <property type="project" value="TreeGrafter"/>
</dbReference>
<evidence type="ECO:0000313" key="21">
    <source>
        <dbReference type="EMBL" id="PVU88201.1"/>
    </source>
</evidence>
<comment type="subcellular location">
    <subcellularLocation>
        <location evidence="1">Endoplasmic reticulum</location>
    </subcellularLocation>
    <subcellularLocation>
        <location evidence="3">Golgi apparatus</location>
    </subcellularLocation>
    <subcellularLocation>
        <location evidence="2">Lysosome</location>
    </subcellularLocation>
    <subcellularLocation>
        <location evidence="4">Secreted</location>
    </subcellularLocation>
</comment>
<evidence type="ECO:0000256" key="7">
    <source>
        <dbReference type="ARBA" id="ARBA00022670"/>
    </source>
</evidence>
<dbReference type="SUPFAM" id="SSF53187">
    <property type="entry name" value="Zn-dependent exopeptidases"/>
    <property type="match status" value="1"/>
</dbReference>
<evidence type="ECO:0000256" key="10">
    <source>
        <dbReference type="ARBA" id="ARBA00022801"/>
    </source>
</evidence>
<dbReference type="InterPro" id="IPR039866">
    <property type="entry name" value="CPQ"/>
</dbReference>
<keyword evidence="5" id="KW-0964">Secreted</keyword>
<evidence type="ECO:0000256" key="3">
    <source>
        <dbReference type="ARBA" id="ARBA00004555"/>
    </source>
</evidence>
<dbReference type="InterPro" id="IPR007484">
    <property type="entry name" value="Peptidase_M28"/>
</dbReference>
<dbReference type="STRING" id="133385.A0A2T9Y779"/>
<evidence type="ECO:0000256" key="1">
    <source>
        <dbReference type="ARBA" id="ARBA00004240"/>
    </source>
</evidence>
<keyword evidence="8 19" id="KW-0479">Metal-binding</keyword>
<evidence type="ECO:0000256" key="5">
    <source>
        <dbReference type="ARBA" id="ARBA00022525"/>
    </source>
</evidence>
<dbReference type="Proteomes" id="UP000245383">
    <property type="component" value="Unassembled WGS sequence"/>
</dbReference>
<comment type="caution">
    <text evidence="21">The sequence shown here is derived from an EMBL/GenBank/DDBJ whole genome shotgun (WGS) entry which is preliminary data.</text>
</comment>
<keyword evidence="10 19" id="KW-0378">Hydrolase</keyword>
<evidence type="ECO:0000259" key="20">
    <source>
        <dbReference type="Pfam" id="PF04389"/>
    </source>
</evidence>
<keyword evidence="16" id="KW-0325">Glycoprotein</keyword>
<keyword evidence="17" id="KW-0458">Lysosome</keyword>
<keyword evidence="15" id="KW-0865">Zymogen</keyword>
<accession>A0A2T9Y779</accession>
<dbReference type="GO" id="GO:0005783">
    <property type="term" value="C:endoplasmic reticulum"/>
    <property type="evidence" value="ECO:0007669"/>
    <property type="project" value="UniProtKB-SubCell"/>
</dbReference>
<reference evidence="21 22" key="1">
    <citation type="journal article" date="2018" name="MBio">
        <title>Comparative Genomics Reveals the Core Gene Toolbox for the Fungus-Insect Symbiosis.</title>
        <authorList>
            <person name="Wang Y."/>
            <person name="Stata M."/>
            <person name="Wang W."/>
            <person name="Stajich J.E."/>
            <person name="White M.M."/>
            <person name="Moncalvo J.M."/>
        </authorList>
    </citation>
    <scope>NUCLEOTIDE SEQUENCE [LARGE SCALE GENOMIC DNA]</scope>
    <source>
        <strain evidence="21 22">SWE-8-4</strain>
    </source>
</reference>
<dbReference type="Gene3D" id="3.40.630.10">
    <property type="entry name" value="Zn peptidases"/>
    <property type="match status" value="1"/>
</dbReference>
<evidence type="ECO:0000256" key="9">
    <source>
        <dbReference type="ARBA" id="ARBA00022729"/>
    </source>
</evidence>